<keyword evidence="1" id="KW-1133">Transmembrane helix</keyword>
<protein>
    <submittedName>
        <fullName evidence="2">Uncharacterized protein</fullName>
    </submittedName>
</protein>
<dbReference type="AlphaFoldDB" id="A0A8X6T704"/>
<keyword evidence="3" id="KW-1185">Reference proteome</keyword>
<evidence type="ECO:0000256" key="1">
    <source>
        <dbReference type="SAM" id="Phobius"/>
    </source>
</evidence>
<evidence type="ECO:0000313" key="2">
    <source>
        <dbReference type="EMBL" id="GFS78337.1"/>
    </source>
</evidence>
<gene>
    <name evidence="2" type="ORF">NPIL_332441</name>
</gene>
<sequence>MLPLVRRAAHAPPNGVAVVAWPMPPMLPHVTVDVTVNAVHLFVGVAYVIANARYRRMLSAGTAASANMSLQRHRRTPQRDARTLRLRATTTLNASIQLYAEMSERRRPPLSHHAARYQQPPSGGLGNTAFSYTWLSVRHILVEGKEMDLGMTSLDTTILRYFGRGFYDCVDWFGPLK</sequence>
<accession>A0A8X6T704</accession>
<evidence type="ECO:0000313" key="3">
    <source>
        <dbReference type="Proteomes" id="UP000887013"/>
    </source>
</evidence>
<comment type="caution">
    <text evidence="2">The sequence shown here is derived from an EMBL/GenBank/DDBJ whole genome shotgun (WGS) entry which is preliminary data.</text>
</comment>
<feature type="transmembrane region" description="Helical" evidence="1">
    <location>
        <begin position="30"/>
        <end position="50"/>
    </location>
</feature>
<proteinExistence type="predicted"/>
<keyword evidence="1" id="KW-0812">Transmembrane</keyword>
<dbReference type="EMBL" id="BMAW01051049">
    <property type="protein sequence ID" value="GFS78337.1"/>
    <property type="molecule type" value="Genomic_DNA"/>
</dbReference>
<keyword evidence="1" id="KW-0472">Membrane</keyword>
<name>A0A8X6T704_NEPPI</name>
<organism evidence="2 3">
    <name type="scientific">Nephila pilipes</name>
    <name type="common">Giant wood spider</name>
    <name type="synonym">Nephila maculata</name>
    <dbReference type="NCBI Taxonomy" id="299642"/>
    <lineage>
        <taxon>Eukaryota</taxon>
        <taxon>Metazoa</taxon>
        <taxon>Ecdysozoa</taxon>
        <taxon>Arthropoda</taxon>
        <taxon>Chelicerata</taxon>
        <taxon>Arachnida</taxon>
        <taxon>Araneae</taxon>
        <taxon>Araneomorphae</taxon>
        <taxon>Entelegynae</taxon>
        <taxon>Araneoidea</taxon>
        <taxon>Nephilidae</taxon>
        <taxon>Nephila</taxon>
    </lineage>
</organism>
<dbReference type="Proteomes" id="UP000887013">
    <property type="component" value="Unassembled WGS sequence"/>
</dbReference>
<reference evidence="2" key="1">
    <citation type="submission" date="2020-08" db="EMBL/GenBank/DDBJ databases">
        <title>Multicomponent nature underlies the extraordinary mechanical properties of spider dragline silk.</title>
        <authorList>
            <person name="Kono N."/>
            <person name="Nakamura H."/>
            <person name="Mori M."/>
            <person name="Yoshida Y."/>
            <person name="Ohtoshi R."/>
            <person name="Malay A.D."/>
            <person name="Moran D.A.P."/>
            <person name="Tomita M."/>
            <person name="Numata K."/>
            <person name="Arakawa K."/>
        </authorList>
    </citation>
    <scope>NUCLEOTIDE SEQUENCE</scope>
</reference>